<dbReference type="HOGENOM" id="CLU_086947_3_0_6"/>
<gene>
    <name evidence="2" type="ORF">SSYM_1319</name>
</gene>
<feature type="domain" description="YagK/YfjJ C-terminal" evidence="1">
    <location>
        <begin position="27"/>
        <end position="112"/>
    </location>
</feature>
<keyword evidence="3" id="KW-1185">Reference proteome</keyword>
<evidence type="ECO:0000313" key="2">
    <source>
        <dbReference type="EMBL" id="EFW12405.1"/>
    </source>
</evidence>
<sequence>MKKGNPDTHNLYYLARFRSTLHNALITHPRTLAVRVDLRLPEGYYVDDNKAIESFTPAIKSRLVALFKRKKKNNPGKQIHDSGLHYIWVRENNQCGEKIHYHALLMFNKYSFWTL</sequence>
<dbReference type="InterPro" id="IPR057271">
    <property type="entry name" value="YagK_YfjJ_C"/>
</dbReference>
<dbReference type="AlphaFoldDB" id="E9CM11"/>
<feature type="non-terminal residue" evidence="2">
    <location>
        <position position="115"/>
    </location>
</feature>
<proteinExistence type="predicted"/>
<evidence type="ECO:0000259" key="1">
    <source>
        <dbReference type="Pfam" id="PF11726"/>
    </source>
</evidence>
<dbReference type="EMBL" id="GL636109">
    <property type="protein sequence ID" value="EFW12405.1"/>
    <property type="molecule type" value="Genomic_DNA"/>
</dbReference>
<reference evidence="3" key="1">
    <citation type="journal article" date="2011" name="Genome Biol. Evol.">
        <title>Massive genomic decay in Serratia symbiotica, a recently evolved symbiont of aphids.</title>
        <authorList>
            <person name="Burke G.R."/>
            <person name="Moran N.A."/>
        </authorList>
    </citation>
    <scope>NUCLEOTIDE SEQUENCE [LARGE SCALE GENOMIC DNA]</scope>
    <source>
        <strain evidence="3">Tucson</strain>
    </source>
</reference>
<dbReference type="RefSeq" id="WP_006708732.1">
    <property type="nucleotide sequence ID" value="NZ_GL636109.1"/>
</dbReference>
<accession>E9CM11</accession>
<name>E9CM11_9GAMM</name>
<evidence type="ECO:0000313" key="3">
    <source>
        <dbReference type="Proteomes" id="UP000013568"/>
    </source>
</evidence>
<organism evidence="2 3">
    <name type="scientific">Serratia symbiotica str. Tucson</name>
    <dbReference type="NCBI Taxonomy" id="914128"/>
    <lineage>
        <taxon>Bacteria</taxon>
        <taxon>Pseudomonadati</taxon>
        <taxon>Pseudomonadota</taxon>
        <taxon>Gammaproteobacteria</taxon>
        <taxon>Enterobacterales</taxon>
        <taxon>Yersiniaceae</taxon>
        <taxon>Serratia</taxon>
        <taxon>Serratia symbiotica</taxon>
    </lineage>
</organism>
<dbReference type="Proteomes" id="UP000013568">
    <property type="component" value="Unassembled WGS sequence"/>
</dbReference>
<dbReference type="Pfam" id="PF11726">
    <property type="entry name" value="YagK_YfjJ_C"/>
    <property type="match status" value="1"/>
</dbReference>
<protein>
    <recommendedName>
        <fullName evidence="1">YagK/YfjJ C-terminal domain-containing protein</fullName>
    </recommendedName>
</protein>